<accession>A0A5S3VA34</accession>
<dbReference type="OrthoDB" id="9782160at2"/>
<dbReference type="AlphaFoldDB" id="A0A5S3VA34"/>
<evidence type="ECO:0000313" key="4">
    <source>
        <dbReference type="EMBL" id="TMO68785.1"/>
    </source>
</evidence>
<dbReference type="Proteomes" id="UP000307217">
    <property type="component" value="Unassembled WGS sequence"/>
</dbReference>
<keyword evidence="1" id="KW-0560">Oxidoreductase</keyword>
<protein>
    <submittedName>
        <fullName evidence="4">Monooxygenase</fullName>
    </submittedName>
</protein>
<keyword evidence="2 4" id="KW-0503">Monooxygenase</keyword>
<dbReference type="SUPFAM" id="SSF51905">
    <property type="entry name" value="FAD/NAD(P)-binding domain"/>
    <property type="match status" value="1"/>
</dbReference>
<name>A0A5S3VA34_9GAMM</name>
<dbReference type="Pfam" id="PF01494">
    <property type="entry name" value="FAD_binding_3"/>
    <property type="match status" value="1"/>
</dbReference>
<evidence type="ECO:0000313" key="5">
    <source>
        <dbReference type="Proteomes" id="UP000307217"/>
    </source>
</evidence>
<evidence type="ECO:0000256" key="1">
    <source>
        <dbReference type="ARBA" id="ARBA00023002"/>
    </source>
</evidence>
<dbReference type="GO" id="GO:0071949">
    <property type="term" value="F:FAD binding"/>
    <property type="evidence" value="ECO:0007669"/>
    <property type="project" value="InterPro"/>
</dbReference>
<reference evidence="4 5" key="1">
    <citation type="submission" date="2018-01" db="EMBL/GenBank/DDBJ databases">
        <authorList>
            <person name="Paulsen S."/>
            <person name="Gram L.K."/>
        </authorList>
    </citation>
    <scope>NUCLEOTIDE SEQUENCE [LARGE SCALE GENOMIC DNA]</scope>
    <source>
        <strain evidence="4 5">S3790</strain>
    </source>
</reference>
<dbReference type="PANTHER" id="PTHR13789:SF309">
    <property type="entry name" value="PUTATIVE (AFU_ORTHOLOGUE AFUA_6G14510)-RELATED"/>
    <property type="match status" value="1"/>
</dbReference>
<dbReference type="InterPro" id="IPR002938">
    <property type="entry name" value="FAD-bd"/>
</dbReference>
<dbReference type="PANTHER" id="PTHR13789">
    <property type="entry name" value="MONOOXYGENASE"/>
    <property type="match status" value="1"/>
</dbReference>
<evidence type="ECO:0000259" key="3">
    <source>
        <dbReference type="Pfam" id="PF01494"/>
    </source>
</evidence>
<dbReference type="Gene3D" id="3.50.50.60">
    <property type="entry name" value="FAD/NAD(P)-binding domain"/>
    <property type="match status" value="1"/>
</dbReference>
<proteinExistence type="predicted"/>
<evidence type="ECO:0000256" key="2">
    <source>
        <dbReference type="ARBA" id="ARBA00023033"/>
    </source>
</evidence>
<comment type="caution">
    <text evidence="4">The sequence shown here is derived from an EMBL/GenBank/DDBJ whole genome shotgun (WGS) entry which is preliminary data.</text>
</comment>
<gene>
    <name evidence="4" type="ORF">CWC19_07650</name>
</gene>
<dbReference type="InterPro" id="IPR050493">
    <property type="entry name" value="FAD-dep_Monooxygenase_BioMet"/>
</dbReference>
<reference evidence="5" key="2">
    <citation type="submission" date="2019-06" db="EMBL/GenBank/DDBJ databases">
        <title>Co-occurence of chitin degradation, pigmentation and bioactivity in marine Pseudoalteromonas.</title>
        <authorList>
            <person name="Sonnenschein E.C."/>
            <person name="Bech P.K."/>
        </authorList>
    </citation>
    <scope>NUCLEOTIDE SEQUENCE [LARGE SCALE GENOMIC DNA]</scope>
    <source>
        <strain evidence="5">S3790</strain>
    </source>
</reference>
<dbReference type="PRINTS" id="PR00420">
    <property type="entry name" value="RNGMNOXGNASE"/>
</dbReference>
<dbReference type="InterPro" id="IPR036188">
    <property type="entry name" value="FAD/NAD-bd_sf"/>
</dbReference>
<dbReference type="GO" id="GO:0004497">
    <property type="term" value="F:monooxygenase activity"/>
    <property type="evidence" value="ECO:0007669"/>
    <property type="project" value="UniProtKB-KW"/>
</dbReference>
<dbReference type="EMBL" id="PNBX01000029">
    <property type="protein sequence ID" value="TMO68785.1"/>
    <property type="molecule type" value="Genomic_DNA"/>
</dbReference>
<feature type="domain" description="FAD-binding" evidence="3">
    <location>
        <begin position="33"/>
        <end position="363"/>
    </location>
</feature>
<organism evidence="4 5">
    <name type="scientific">Pseudoalteromonas aurantia</name>
    <dbReference type="NCBI Taxonomy" id="43654"/>
    <lineage>
        <taxon>Bacteria</taxon>
        <taxon>Pseudomonadati</taxon>
        <taxon>Pseudomonadota</taxon>
        <taxon>Gammaproteobacteria</taxon>
        <taxon>Alteromonadales</taxon>
        <taxon>Pseudoalteromonadaceae</taxon>
        <taxon>Pseudoalteromonas</taxon>
    </lineage>
</organism>
<sequence>MVLSNSVVIKKVFSKRFNIVLFIEVMSKLENIRILIVGAGIAGSALFRRLKAQRHQVDIIEKSPTLTNEGAAICLPANAMIELKKLDLVDQVMACAHQVEQIEYALSNGKTLAKASLNDAPLNKAPFVALKRDALMNILRKDIAKEITLDTCLTDIDHTDEGATVTFNNGHSQHYDLVVAADGINSQVREIIQPDTPLLKHTVTNWRFITQKPSQDFQPVYYVGNTSLFMIYPISNEEVYCYGHVIDPTGQYYAMPVKTALNAIFANYAAPIKHCLDNMPDNKDIVRGGLKSVAKTESVYNNVVLIGDALHGCPPSLQQGAGMSLEDVNCLAEQLADNTLDLQQVLANYQQARSARVAWTVQESNKIIKLARLGQSFIGRLVRNFIIRRTGPANVVGWRKLLAEKI</sequence>